<evidence type="ECO:0000259" key="2">
    <source>
        <dbReference type="Pfam" id="PF02517"/>
    </source>
</evidence>
<comment type="caution">
    <text evidence="3">The sequence shown here is derived from an EMBL/GenBank/DDBJ whole genome shotgun (WGS) entry which is preliminary data.</text>
</comment>
<dbReference type="InterPro" id="IPR003675">
    <property type="entry name" value="Rce1/LyrA-like_dom"/>
</dbReference>
<keyword evidence="4" id="KW-1185">Reference proteome</keyword>
<reference evidence="4" key="1">
    <citation type="journal article" date="2019" name="Int. J. Syst. Evol. Microbiol.">
        <title>The Global Catalogue of Microorganisms (GCM) 10K type strain sequencing project: providing services to taxonomists for standard genome sequencing and annotation.</title>
        <authorList>
            <consortium name="The Broad Institute Genomics Platform"/>
            <consortium name="The Broad Institute Genome Sequencing Center for Infectious Disease"/>
            <person name="Wu L."/>
            <person name="Ma J."/>
        </authorList>
    </citation>
    <scope>NUCLEOTIDE SEQUENCE [LARGE SCALE GENOMIC DNA]</scope>
    <source>
        <strain evidence="4">JCM 9458</strain>
    </source>
</reference>
<gene>
    <name evidence="3" type="ORF">GCM10020369_21030</name>
</gene>
<feature type="transmembrane region" description="Helical" evidence="1">
    <location>
        <begin position="111"/>
        <end position="134"/>
    </location>
</feature>
<keyword evidence="1" id="KW-0812">Transmembrane</keyword>
<dbReference type="PANTHER" id="PTHR36435:SF1">
    <property type="entry name" value="CAAX AMINO TERMINAL PROTEASE FAMILY PROTEIN"/>
    <property type="match status" value="1"/>
</dbReference>
<keyword evidence="1" id="KW-1133">Transmembrane helix</keyword>
<feature type="transmembrane region" description="Helical" evidence="1">
    <location>
        <begin position="278"/>
        <end position="302"/>
    </location>
</feature>
<feature type="transmembrane region" description="Helical" evidence="1">
    <location>
        <begin position="72"/>
        <end position="99"/>
    </location>
</feature>
<feature type="transmembrane region" description="Helical" evidence="1">
    <location>
        <begin position="221"/>
        <end position="247"/>
    </location>
</feature>
<name>A0ABP6SV88_9ACTN</name>
<dbReference type="EMBL" id="BAAAYN010000012">
    <property type="protein sequence ID" value="GAA3385860.1"/>
    <property type="molecule type" value="Genomic_DNA"/>
</dbReference>
<feature type="transmembrane region" description="Helical" evidence="1">
    <location>
        <begin position="314"/>
        <end position="333"/>
    </location>
</feature>
<organism evidence="3 4">
    <name type="scientific">Cryptosporangium minutisporangium</name>
    <dbReference type="NCBI Taxonomy" id="113569"/>
    <lineage>
        <taxon>Bacteria</taxon>
        <taxon>Bacillati</taxon>
        <taxon>Actinomycetota</taxon>
        <taxon>Actinomycetes</taxon>
        <taxon>Cryptosporangiales</taxon>
        <taxon>Cryptosporangiaceae</taxon>
        <taxon>Cryptosporangium</taxon>
    </lineage>
</organism>
<feature type="domain" description="CAAX prenyl protease 2/Lysostaphin resistance protein A-like" evidence="2">
    <location>
        <begin position="199"/>
        <end position="289"/>
    </location>
</feature>
<feature type="transmembrane region" description="Helical" evidence="1">
    <location>
        <begin position="253"/>
        <end position="271"/>
    </location>
</feature>
<protein>
    <recommendedName>
        <fullName evidence="2">CAAX prenyl protease 2/Lysostaphin resistance protein A-like domain-containing protein</fullName>
    </recommendedName>
</protein>
<evidence type="ECO:0000256" key="1">
    <source>
        <dbReference type="SAM" id="Phobius"/>
    </source>
</evidence>
<keyword evidence="1" id="KW-0472">Membrane</keyword>
<evidence type="ECO:0000313" key="3">
    <source>
        <dbReference type="EMBL" id="GAA3385860.1"/>
    </source>
</evidence>
<dbReference type="PANTHER" id="PTHR36435">
    <property type="entry name" value="SLR1288 PROTEIN"/>
    <property type="match status" value="1"/>
</dbReference>
<dbReference type="Pfam" id="PF02517">
    <property type="entry name" value="Rce1-like"/>
    <property type="match status" value="1"/>
</dbReference>
<feature type="transmembrane region" description="Helical" evidence="1">
    <location>
        <begin position="154"/>
        <end position="178"/>
    </location>
</feature>
<evidence type="ECO:0000313" key="4">
    <source>
        <dbReference type="Proteomes" id="UP001501676"/>
    </source>
</evidence>
<accession>A0ABP6SV88</accession>
<dbReference type="InterPro" id="IPR052710">
    <property type="entry name" value="CAAX_protease"/>
</dbReference>
<dbReference type="Proteomes" id="UP001501676">
    <property type="component" value="Unassembled WGS sequence"/>
</dbReference>
<feature type="transmembrane region" description="Helical" evidence="1">
    <location>
        <begin position="190"/>
        <end position="209"/>
    </location>
</feature>
<proteinExistence type="predicted"/>
<sequence>MANRIGSNQVFIGTDDRGSGRLYRWVETGILLAADEIPPRRPDAGRMLTPPLPRTPYDRLARTATNRWWKTLLGFVLVPVAYALIVLFGALAVVVPFALAGREDPPDVGPLAEFALLLGSIVLLLPLVLLAAWWTQGRRPGTLSSVRGRMRWRWLLGCALLAVPATLLSLGLALGLSALSGVEGAEEYRWVGWATFGPALLVVLALVPLQAAAEEYLCRGWLLQSVGAFVQWRWVAVGVQTLVFALLHGVGTPWGFADLVVFGVVTGWLAIRTGGLEAGIALHVVNNLLAFTLTVSAVGGLAADETAADSGWELAVADIVVVIGFGLLVRWLATRFRVETVARGEVELATPVAVSGHPRGVGPGAAA</sequence>